<organism evidence="13 14">
    <name type="scientific">Aureococcus anophagefferens</name>
    <name type="common">Harmful bloom alga</name>
    <dbReference type="NCBI Taxonomy" id="44056"/>
    <lineage>
        <taxon>Eukaryota</taxon>
        <taxon>Sar</taxon>
        <taxon>Stramenopiles</taxon>
        <taxon>Ochrophyta</taxon>
        <taxon>Pelagophyceae</taxon>
        <taxon>Pelagomonadales</taxon>
        <taxon>Pelagomonadaceae</taxon>
        <taxon>Aureococcus</taxon>
    </lineage>
</organism>
<feature type="domain" description="Lipase maturation factor 1/2 C-terminal" evidence="12">
    <location>
        <begin position="771"/>
        <end position="903"/>
    </location>
</feature>
<evidence type="ECO:0000256" key="2">
    <source>
        <dbReference type="ARBA" id="ARBA00005512"/>
    </source>
</evidence>
<evidence type="ECO:0000256" key="4">
    <source>
        <dbReference type="ARBA" id="ARBA00022824"/>
    </source>
</evidence>
<feature type="transmembrane region" description="Helical" evidence="9">
    <location>
        <begin position="347"/>
        <end position="368"/>
    </location>
</feature>
<feature type="transmembrane region" description="Helical" evidence="9">
    <location>
        <begin position="536"/>
        <end position="556"/>
    </location>
</feature>
<dbReference type="SUPFAM" id="SSF48452">
    <property type="entry name" value="TPR-like"/>
    <property type="match status" value="1"/>
</dbReference>
<dbReference type="InterPro" id="IPR057433">
    <property type="entry name" value="LMF1/2_C"/>
</dbReference>
<feature type="transmembrane region" description="Helical" evidence="9">
    <location>
        <begin position="465"/>
        <end position="486"/>
    </location>
</feature>
<evidence type="ECO:0000256" key="1">
    <source>
        <dbReference type="ARBA" id="ARBA00004477"/>
    </source>
</evidence>
<feature type="signal peptide" evidence="10">
    <location>
        <begin position="1"/>
        <end position="18"/>
    </location>
</feature>
<dbReference type="InterPro" id="IPR011990">
    <property type="entry name" value="TPR-like_helical_dom_sf"/>
</dbReference>
<feature type="repeat" description="TPR" evidence="7">
    <location>
        <begin position="148"/>
        <end position="181"/>
    </location>
</feature>
<dbReference type="Proteomes" id="UP001363151">
    <property type="component" value="Unassembled WGS sequence"/>
</dbReference>
<feature type="transmembrane region" description="Helical" evidence="9">
    <location>
        <begin position="388"/>
        <end position="405"/>
    </location>
</feature>
<feature type="region of interest" description="Disordered" evidence="8">
    <location>
        <begin position="242"/>
        <end position="261"/>
    </location>
</feature>
<keyword evidence="10" id="KW-0732">Signal</keyword>
<comment type="similarity">
    <text evidence="2">Belongs to the lipase maturation factor family.</text>
</comment>
<keyword evidence="14" id="KW-1185">Reference proteome</keyword>
<gene>
    <name evidence="13" type="ORF">SO694_00049121</name>
</gene>
<dbReference type="InterPro" id="IPR009613">
    <property type="entry name" value="LMF"/>
</dbReference>
<comment type="subcellular location">
    <subcellularLocation>
        <location evidence="1">Endoplasmic reticulum membrane</location>
        <topology evidence="1">Multi-pass membrane protein</topology>
    </subcellularLocation>
</comment>
<dbReference type="PANTHER" id="PTHR14463:SF10">
    <property type="entry name" value="LIPASE MATURATION FACTOR 1"/>
    <property type="match status" value="1"/>
</dbReference>
<dbReference type="PROSITE" id="PS50005">
    <property type="entry name" value="TPR"/>
    <property type="match status" value="1"/>
</dbReference>
<accession>A0ABR1G884</accession>
<evidence type="ECO:0000259" key="12">
    <source>
        <dbReference type="Pfam" id="PF25179"/>
    </source>
</evidence>
<dbReference type="InterPro" id="IPR019734">
    <property type="entry name" value="TPR_rpt"/>
</dbReference>
<evidence type="ECO:0000259" key="11">
    <source>
        <dbReference type="Pfam" id="PF06762"/>
    </source>
</evidence>
<feature type="domain" description="Lipase maturation factor 1/2 N-terminal" evidence="11">
    <location>
        <begin position="513"/>
        <end position="678"/>
    </location>
</feature>
<comment type="caution">
    <text evidence="13">The sequence shown here is derived from an EMBL/GenBank/DDBJ whole genome shotgun (WGS) entry which is preliminary data.</text>
</comment>
<evidence type="ECO:0000256" key="7">
    <source>
        <dbReference type="PROSITE-ProRule" id="PRU00339"/>
    </source>
</evidence>
<keyword evidence="5 9" id="KW-1133">Transmembrane helix</keyword>
<feature type="chain" id="PRO_5047522206" evidence="10">
    <location>
        <begin position="19"/>
        <end position="920"/>
    </location>
</feature>
<protein>
    <submittedName>
        <fullName evidence="13">Lipase maturation factor</fullName>
    </submittedName>
</protein>
<evidence type="ECO:0000256" key="8">
    <source>
        <dbReference type="SAM" id="MobiDB-lite"/>
    </source>
</evidence>
<evidence type="ECO:0000256" key="6">
    <source>
        <dbReference type="ARBA" id="ARBA00023136"/>
    </source>
</evidence>
<sequence>MLARVFVAAAALCASSLAQEAAAPAAEEPAAAGAAPEQPIQCPVMGGGFDDRYAVAQLLIMQRNLPQAEVCLLEAMQSTFGALSLLSDLSAAMSMANRAAAFSQILSQLNPNDGETIFLHAQRLSQAGRWDESKPLLTRLREANEANPAIANSLGAAHYNTFDYEAAKLEFAHALSLAPNNTDFAANLDKATKVAAGEETHDGTPKEGAADAAAPAEGASMRIVLPVLAVASAFVVPQRRLGARSTRRESPASSGTGPCSALGARIDRMRRHSSAFEGETERGDLEPVPKAAAKEARTLLNATWHYAWARRGEVTTRARRVARDCRDVAAEVTDYAAASAYLSRAHVAAWAQAGTCLAMVLVVAASLASSSAVARPLGVGSFGAARALAARGVAGLYGVGFLMALRQNRALVGSRGLSPATATLDRVATRQSTWRRRVEAAPTLLWFCYQGKELDAPKKRVSLDAGLDVVAASGLACAAPLFLFGAGGGPGWLALAGCYACYLSLATVGAPFYSYGWESQLLETTALCLLPQSPQWLGVLAFRWLCFKIMLGAGLIKLRARGRATDGWFDLSAMSTFFETQPLPGPLSRRLHFLPKAAHRFATASNHVIELFAPALLPLGLALSCVGGAVGGLGRAATAGYGLVHILFQGALVASGNLSFLNYLTMVPALMCFDDAFLGSVGPAAAAPFLQRTLIDNPLAVALGALLLWLNRPTYENLAAPARRGDLDGRRPARQAMNSTFDRVVDVRPAYRALGLSDDAPRPVNLRAFRLANAFGAFGSVNDRKNALVVEGKRDGEDWREYDFRALPADPTAKLRQVSPWHWRLDWQLWISACRGRDATTERWFLTLLHKLATNDEATSSLLNENPFAAGDPPSQVRVSQYTYKFAPLDDPDGRVWTREQSGVLLKPTDAASLKVALDK</sequence>
<evidence type="ECO:0000256" key="10">
    <source>
        <dbReference type="SAM" id="SignalP"/>
    </source>
</evidence>
<evidence type="ECO:0000313" key="14">
    <source>
        <dbReference type="Proteomes" id="UP001363151"/>
    </source>
</evidence>
<evidence type="ECO:0000313" key="13">
    <source>
        <dbReference type="EMBL" id="KAK7249455.1"/>
    </source>
</evidence>
<proteinExistence type="inferred from homology"/>
<dbReference type="Pfam" id="PF06762">
    <property type="entry name" value="LMF1"/>
    <property type="match status" value="1"/>
</dbReference>
<evidence type="ECO:0000256" key="3">
    <source>
        <dbReference type="ARBA" id="ARBA00022692"/>
    </source>
</evidence>
<keyword evidence="3 9" id="KW-0812">Transmembrane</keyword>
<keyword evidence="7" id="KW-0802">TPR repeat</keyword>
<reference evidence="13 14" key="1">
    <citation type="submission" date="2024-03" db="EMBL/GenBank/DDBJ databases">
        <title>Aureococcus anophagefferens CCMP1851 and Kratosvirus quantuckense: Draft genome of a second virus-susceptible host strain in the model system.</title>
        <authorList>
            <person name="Chase E."/>
            <person name="Truchon A.R."/>
            <person name="Schepens W."/>
            <person name="Wilhelm S.W."/>
        </authorList>
    </citation>
    <scope>NUCLEOTIDE SEQUENCE [LARGE SCALE GENOMIC DNA]</scope>
    <source>
        <strain evidence="13 14">CCMP1851</strain>
    </source>
</reference>
<name>A0ABR1G884_AURAN</name>
<keyword evidence="6 9" id="KW-0472">Membrane</keyword>
<evidence type="ECO:0000256" key="5">
    <source>
        <dbReference type="ARBA" id="ARBA00022989"/>
    </source>
</evidence>
<dbReference type="PANTHER" id="PTHR14463">
    <property type="entry name" value="LIPASE MATURATION FACTOR"/>
    <property type="match status" value="1"/>
</dbReference>
<dbReference type="EMBL" id="JBBJCI010000078">
    <property type="protein sequence ID" value="KAK7249455.1"/>
    <property type="molecule type" value="Genomic_DNA"/>
</dbReference>
<feature type="transmembrane region" description="Helical" evidence="9">
    <location>
        <begin position="492"/>
        <end position="515"/>
    </location>
</feature>
<dbReference type="InterPro" id="IPR057434">
    <property type="entry name" value="LMF1/2_N"/>
</dbReference>
<dbReference type="Pfam" id="PF25179">
    <property type="entry name" value="LMF1_C"/>
    <property type="match status" value="1"/>
</dbReference>
<keyword evidence="4" id="KW-0256">Endoplasmic reticulum</keyword>
<dbReference type="Gene3D" id="1.25.40.10">
    <property type="entry name" value="Tetratricopeptide repeat domain"/>
    <property type="match status" value="1"/>
</dbReference>
<evidence type="ECO:0000256" key="9">
    <source>
        <dbReference type="SAM" id="Phobius"/>
    </source>
</evidence>